<comment type="caution">
    <text evidence="8">The sequence shown here is derived from an EMBL/GenBank/DDBJ whole genome shotgun (WGS) entry which is preliminary data.</text>
</comment>
<sequence length="509" mass="53170">MSARGTLAVVGASKWYGATKALTDVSLDIPAGEVVALVGHNGAGKSTLLRLLSGAETPNAGSISINGRPVIFASPAEAGMAGIACVYQELSLIGELTVAENLFLGVEKENGPLLDRRAMNRAADALCLEYGIPATAGDPVAGLSVAHRQLLEVARAIHRDARFLLLDEPTTALEQKQIDELLVVIRRLARERGIGILFIDHKLDEVFAVADRIVGLSNGQVVLSGDADRIGREDVVEAIVGAGQDGMPSAGQGHRHSRGAGLGGKDAGDVVFEARGLAGNGLQGVSLKVRAGEVLGIYGLIGSGRSRFLRTVYGVEAAPEGTMVLGGKAFAPADPERAIAAGVAFLSEERKSDGFIPQMTSIDNVLMPVLERYLSAGLLNWSALRKAAAAALGRVPIRGDVSQPITALSGGNQQKVLFARALLQAPRLLLLDEPTKGVDIGAKAEIYEIIADFARSGGSVLVVSSEEEELLDVADRVVVFRKGACDGVAIPEAELSVAALRRHAWSQAA</sequence>
<dbReference type="InterPro" id="IPR003593">
    <property type="entry name" value="AAA+_ATPase"/>
</dbReference>
<dbReference type="EMBL" id="JAUSVX010000010">
    <property type="protein sequence ID" value="MDQ0471881.1"/>
    <property type="molecule type" value="Genomic_DNA"/>
</dbReference>
<evidence type="ECO:0000259" key="7">
    <source>
        <dbReference type="PROSITE" id="PS50893"/>
    </source>
</evidence>
<organism evidence="8 9">
    <name type="scientific">Labrys wisconsinensis</name>
    <dbReference type="NCBI Taxonomy" id="425677"/>
    <lineage>
        <taxon>Bacteria</taxon>
        <taxon>Pseudomonadati</taxon>
        <taxon>Pseudomonadota</taxon>
        <taxon>Alphaproteobacteria</taxon>
        <taxon>Hyphomicrobiales</taxon>
        <taxon>Xanthobacteraceae</taxon>
        <taxon>Labrys</taxon>
    </lineage>
</organism>
<keyword evidence="5" id="KW-0547">Nucleotide-binding</keyword>
<dbReference type="PROSITE" id="PS00211">
    <property type="entry name" value="ABC_TRANSPORTER_1"/>
    <property type="match status" value="1"/>
</dbReference>
<dbReference type="CDD" id="cd03215">
    <property type="entry name" value="ABC_Carb_Monos_II"/>
    <property type="match status" value="1"/>
</dbReference>
<proteinExistence type="inferred from homology"/>
<dbReference type="Gene3D" id="3.40.50.300">
    <property type="entry name" value="P-loop containing nucleotide triphosphate hydrolases"/>
    <property type="match status" value="2"/>
</dbReference>
<evidence type="ECO:0000256" key="5">
    <source>
        <dbReference type="ARBA" id="ARBA00022741"/>
    </source>
</evidence>
<keyword evidence="2" id="KW-0813">Transport</keyword>
<comment type="similarity">
    <text evidence="1">Belongs to the ABC transporter superfamily.</text>
</comment>
<dbReference type="Proteomes" id="UP001242480">
    <property type="component" value="Unassembled WGS sequence"/>
</dbReference>
<dbReference type="SUPFAM" id="SSF52540">
    <property type="entry name" value="P-loop containing nucleoside triphosphate hydrolases"/>
    <property type="match status" value="2"/>
</dbReference>
<dbReference type="CDD" id="cd03216">
    <property type="entry name" value="ABC_Carb_Monos_I"/>
    <property type="match status" value="1"/>
</dbReference>
<dbReference type="InterPro" id="IPR050107">
    <property type="entry name" value="ABC_carbohydrate_import_ATPase"/>
</dbReference>
<dbReference type="PANTHER" id="PTHR43790">
    <property type="entry name" value="CARBOHYDRATE TRANSPORT ATP-BINDING PROTEIN MG119-RELATED"/>
    <property type="match status" value="1"/>
</dbReference>
<evidence type="ECO:0000256" key="1">
    <source>
        <dbReference type="ARBA" id="ARBA00005417"/>
    </source>
</evidence>
<feature type="domain" description="ABC transporter" evidence="7">
    <location>
        <begin position="7"/>
        <end position="243"/>
    </location>
</feature>
<dbReference type="PANTHER" id="PTHR43790:SF9">
    <property type="entry name" value="GALACTOFURANOSE TRANSPORTER ATP-BINDING PROTEIN YTFR"/>
    <property type="match status" value="1"/>
</dbReference>
<dbReference type="RefSeq" id="WP_307277758.1">
    <property type="nucleotide sequence ID" value="NZ_JAUSVX010000010.1"/>
</dbReference>
<dbReference type="InterPro" id="IPR017871">
    <property type="entry name" value="ABC_transporter-like_CS"/>
</dbReference>
<feature type="domain" description="ABC transporter" evidence="7">
    <location>
        <begin position="265"/>
        <end position="507"/>
    </location>
</feature>
<keyword evidence="6" id="KW-0067">ATP-binding</keyword>
<dbReference type="InterPro" id="IPR027417">
    <property type="entry name" value="P-loop_NTPase"/>
</dbReference>
<gene>
    <name evidence="8" type="ORF">QO011_004908</name>
</gene>
<evidence type="ECO:0000256" key="2">
    <source>
        <dbReference type="ARBA" id="ARBA00022448"/>
    </source>
</evidence>
<reference evidence="8 9" key="1">
    <citation type="submission" date="2023-07" db="EMBL/GenBank/DDBJ databases">
        <title>Genomic Encyclopedia of Type Strains, Phase IV (KMG-IV): sequencing the most valuable type-strain genomes for metagenomic binning, comparative biology and taxonomic classification.</title>
        <authorList>
            <person name="Goeker M."/>
        </authorList>
    </citation>
    <scope>NUCLEOTIDE SEQUENCE [LARGE SCALE GENOMIC DNA]</scope>
    <source>
        <strain evidence="8 9">DSM 19619</strain>
    </source>
</reference>
<accession>A0ABU0JC65</accession>
<keyword evidence="3 8" id="KW-0762">Sugar transport</keyword>
<dbReference type="InterPro" id="IPR003439">
    <property type="entry name" value="ABC_transporter-like_ATP-bd"/>
</dbReference>
<evidence type="ECO:0000256" key="6">
    <source>
        <dbReference type="ARBA" id="ARBA00022840"/>
    </source>
</evidence>
<protein>
    <submittedName>
        <fullName evidence="8">ABC-type sugar transport system ATPase subunit</fullName>
    </submittedName>
</protein>
<dbReference type="Pfam" id="PF00005">
    <property type="entry name" value="ABC_tran"/>
    <property type="match status" value="2"/>
</dbReference>
<evidence type="ECO:0000256" key="4">
    <source>
        <dbReference type="ARBA" id="ARBA00022737"/>
    </source>
</evidence>
<name>A0ABU0JC65_9HYPH</name>
<keyword evidence="9" id="KW-1185">Reference proteome</keyword>
<dbReference type="SMART" id="SM00382">
    <property type="entry name" value="AAA"/>
    <property type="match status" value="2"/>
</dbReference>
<evidence type="ECO:0000313" key="9">
    <source>
        <dbReference type="Proteomes" id="UP001242480"/>
    </source>
</evidence>
<evidence type="ECO:0000256" key="3">
    <source>
        <dbReference type="ARBA" id="ARBA00022597"/>
    </source>
</evidence>
<dbReference type="PROSITE" id="PS50893">
    <property type="entry name" value="ABC_TRANSPORTER_2"/>
    <property type="match status" value="2"/>
</dbReference>
<evidence type="ECO:0000313" key="8">
    <source>
        <dbReference type="EMBL" id="MDQ0471881.1"/>
    </source>
</evidence>
<keyword evidence="4" id="KW-0677">Repeat</keyword>